<dbReference type="Proteomes" id="UP000295444">
    <property type="component" value="Unassembled WGS sequence"/>
</dbReference>
<accession>A0A4R6RYI7</accession>
<dbReference type="PANTHER" id="PTHR33823">
    <property type="entry name" value="RNA POLYMERASE-BINDING TRANSCRIPTION FACTOR DKSA-RELATED"/>
    <property type="match status" value="1"/>
</dbReference>
<dbReference type="SUPFAM" id="SSF57716">
    <property type="entry name" value="Glucocorticoid receptor-like (DNA-binding domain)"/>
    <property type="match status" value="1"/>
</dbReference>
<evidence type="ECO:0000256" key="4">
    <source>
        <dbReference type="PROSITE-ProRule" id="PRU00510"/>
    </source>
</evidence>
<gene>
    <name evidence="6" type="ORF">EV186_108216</name>
</gene>
<keyword evidence="1" id="KW-0479">Metal-binding</keyword>
<feature type="domain" description="Zinc finger DksA/TraR C4-type" evidence="5">
    <location>
        <begin position="73"/>
        <end position="106"/>
    </location>
</feature>
<keyword evidence="3" id="KW-0862">Zinc</keyword>
<dbReference type="OrthoDB" id="1121111at2"/>
<dbReference type="EMBL" id="SNXZ01000008">
    <property type="protein sequence ID" value="TDP92003.1"/>
    <property type="molecule type" value="Genomic_DNA"/>
</dbReference>
<organism evidence="6 7">
    <name type="scientific">Labedaea rhizosphaerae</name>
    <dbReference type="NCBI Taxonomy" id="598644"/>
    <lineage>
        <taxon>Bacteria</taxon>
        <taxon>Bacillati</taxon>
        <taxon>Actinomycetota</taxon>
        <taxon>Actinomycetes</taxon>
        <taxon>Pseudonocardiales</taxon>
        <taxon>Pseudonocardiaceae</taxon>
        <taxon>Labedaea</taxon>
    </lineage>
</organism>
<evidence type="ECO:0000256" key="2">
    <source>
        <dbReference type="ARBA" id="ARBA00022771"/>
    </source>
</evidence>
<dbReference type="PANTHER" id="PTHR33823:SF4">
    <property type="entry name" value="GENERAL STRESS PROTEIN 16O"/>
    <property type="match status" value="1"/>
</dbReference>
<keyword evidence="7" id="KW-1185">Reference proteome</keyword>
<name>A0A4R6RYI7_LABRH</name>
<comment type="caution">
    <text evidence="6">The sequence shown here is derived from an EMBL/GenBank/DDBJ whole genome shotgun (WGS) entry which is preliminary data.</text>
</comment>
<dbReference type="InterPro" id="IPR000962">
    <property type="entry name" value="Znf_DskA_TraR"/>
</dbReference>
<proteinExistence type="predicted"/>
<evidence type="ECO:0000256" key="1">
    <source>
        <dbReference type="ARBA" id="ARBA00022723"/>
    </source>
</evidence>
<protein>
    <submittedName>
        <fullName evidence="6">TraR/DksA family transcriptional regulator</fullName>
    </submittedName>
</protein>
<dbReference type="Pfam" id="PF01258">
    <property type="entry name" value="zf-dskA_traR"/>
    <property type="match status" value="1"/>
</dbReference>
<evidence type="ECO:0000256" key="3">
    <source>
        <dbReference type="ARBA" id="ARBA00022833"/>
    </source>
</evidence>
<evidence type="ECO:0000259" key="5">
    <source>
        <dbReference type="Pfam" id="PF01258"/>
    </source>
</evidence>
<dbReference type="PROSITE" id="PS51128">
    <property type="entry name" value="ZF_DKSA_2"/>
    <property type="match status" value="1"/>
</dbReference>
<keyword evidence="2" id="KW-0863">Zinc-finger</keyword>
<dbReference type="Gene3D" id="1.20.120.910">
    <property type="entry name" value="DksA, coiled-coil domain"/>
    <property type="match status" value="1"/>
</dbReference>
<dbReference type="GO" id="GO:0008270">
    <property type="term" value="F:zinc ion binding"/>
    <property type="evidence" value="ECO:0007669"/>
    <property type="project" value="UniProtKB-KW"/>
</dbReference>
<reference evidence="6 7" key="1">
    <citation type="submission" date="2019-03" db="EMBL/GenBank/DDBJ databases">
        <title>Genomic Encyclopedia of Type Strains, Phase IV (KMG-IV): sequencing the most valuable type-strain genomes for metagenomic binning, comparative biology and taxonomic classification.</title>
        <authorList>
            <person name="Goeker M."/>
        </authorList>
    </citation>
    <scope>NUCLEOTIDE SEQUENCE [LARGE SCALE GENOMIC DNA]</scope>
    <source>
        <strain evidence="6 7">DSM 45361</strain>
    </source>
</reference>
<evidence type="ECO:0000313" key="6">
    <source>
        <dbReference type="EMBL" id="TDP92003.1"/>
    </source>
</evidence>
<dbReference type="AlphaFoldDB" id="A0A4R6RYI7"/>
<feature type="zinc finger region" description="dksA C4-type" evidence="4">
    <location>
        <begin position="78"/>
        <end position="102"/>
    </location>
</feature>
<sequence>MAAARAETIRLIEALGGRWQAIVDASALAADDDEHDPEGATVAFERAQVGSTLVAAQAELAELDTAAARIADGTYWTCTACGGPIAQDRLEARPMARTCIACARTADR</sequence>
<evidence type="ECO:0000313" key="7">
    <source>
        <dbReference type="Proteomes" id="UP000295444"/>
    </source>
</evidence>